<dbReference type="EMBL" id="CM018048">
    <property type="protein sequence ID" value="KAA8522286.1"/>
    <property type="molecule type" value="Genomic_DNA"/>
</dbReference>
<dbReference type="InterPro" id="IPR009902">
    <property type="entry name" value="DUF1442"/>
</dbReference>
<organism evidence="2 3">
    <name type="scientific">Nyssa sinensis</name>
    <dbReference type="NCBI Taxonomy" id="561372"/>
    <lineage>
        <taxon>Eukaryota</taxon>
        <taxon>Viridiplantae</taxon>
        <taxon>Streptophyta</taxon>
        <taxon>Embryophyta</taxon>
        <taxon>Tracheophyta</taxon>
        <taxon>Spermatophyta</taxon>
        <taxon>Magnoliopsida</taxon>
        <taxon>eudicotyledons</taxon>
        <taxon>Gunneridae</taxon>
        <taxon>Pentapetalae</taxon>
        <taxon>asterids</taxon>
        <taxon>Cornales</taxon>
        <taxon>Nyssaceae</taxon>
        <taxon>Nyssa</taxon>
    </lineage>
</organism>
<feature type="region of interest" description="Disordered" evidence="1">
    <location>
        <begin position="1"/>
        <end position="31"/>
    </location>
</feature>
<dbReference type="PANTHER" id="PTHR33593">
    <property type="entry name" value="DUF1442 FAMILY PROTEIN"/>
    <property type="match status" value="1"/>
</dbReference>
<feature type="compositionally biased region" description="Low complexity" evidence="1">
    <location>
        <begin position="1"/>
        <end position="10"/>
    </location>
</feature>
<dbReference type="PANTHER" id="PTHR33593:SF2">
    <property type="entry name" value="ANKYRIN REPEAT_KH DOMAIN PROTEIN (DUF1442)"/>
    <property type="match status" value="1"/>
</dbReference>
<dbReference type="InterPro" id="IPR029063">
    <property type="entry name" value="SAM-dependent_MTases_sf"/>
</dbReference>
<reference evidence="2 3" key="1">
    <citation type="submission" date="2019-09" db="EMBL/GenBank/DDBJ databases">
        <title>A chromosome-level genome assembly of the Chinese tupelo Nyssa sinensis.</title>
        <authorList>
            <person name="Yang X."/>
            <person name="Kang M."/>
            <person name="Yang Y."/>
            <person name="Xiong H."/>
            <person name="Wang M."/>
            <person name="Zhang Z."/>
            <person name="Wang Z."/>
            <person name="Wu H."/>
            <person name="Ma T."/>
            <person name="Liu J."/>
            <person name="Xi Z."/>
        </authorList>
    </citation>
    <scope>NUCLEOTIDE SEQUENCE [LARGE SCALE GENOMIC DNA]</scope>
    <source>
        <strain evidence="2">J267</strain>
        <tissue evidence="2">Leaf</tissue>
    </source>
</reference>
<proteinExistence type="predicted"/>
<evidence type="ECO:0000256" key="1">
    <source>
        <dbReference type="SAM" id="MobiDB-lite"/>
    </source>
</evidence>
<dbReference type="Pfam" id="PF07279">
    <property type="entry name" value="DUF1442"/>
    <property type="match status" value="1"/>
</dbReference>
<dbReference type="AlphaFoldDB" id="A0A5J4ZWW7"/>
<keyword evidence="3" id="KW-1185">Reference proteome</keyword>
<evidence type="ECO:0000313" key="2">
    <source>
        <dbReference type="EMBL" id="KAA8522286.1"/>
    </source>
</evidence>
<evidence type="ECO:0000313" key="3">
    <source>
        <dbReference type="Proteomes" id="UP000325577"/>
    </source>
</evidence>
<dbReference type="Proteomes" id="UP000325577">
    <property type="component" value="Linkage Group LG5"/>
</dbReference>
<accession>A0A5J4ZWW7</accession>
<dbReference type="Gene3D" id="3.40.50.150">
    <property type="entry name" value="Vaccinia Virus protein VP39"/>
    <property type="match status" value="1"/>
</dbReference>
<dbReference type="OrthoDB" id="685237at2759"/>
<name>A0A5J4ZWW7_9ASTE</name>
<gene>
    <name evidence="2" type="ORF">F0562_012959</name>
</gene>
<protein>
    <submittedName>
        <fullName evidence="2">Uncharacterized protein</fullName>
    </submittedName>
</protein>
<sequence>MKFATKNNTTWKKKEIKKPEKTQEEEEEEMKLVWSPETASKAYIDTVRSCELSQESSVAELVSAMAAGWNAKLIVETWSEGGVIKTSIGLAVASRHTGGRHVCIVPDEQSRFEYVTAMEQAGMAPEVVVGEPEEAMGGLTGIDFLVVDCRRNDFARILTVAKLGHRGGVLVCKNASSRSASNFGWRSVLDGGSRLVRTVFLPVGKGLDIAHVATSGENSGSKKGKSRWIKHIDRESGEVNVIRR</sequence>